<reference evidence="4" key="1">
    <citation type="submission" date="2020-08" db="EMBL/GenBank/DDBJ databases">
        <title>Sequencing the genomes of 1000 actinobacteria strains.</title>
        <authorList>
            <person name="Klenk H.-P."/>
        </authorList>
    </citation>
    <scope>NUCLEOTIDE SEQUENCE</scope>
    <source>
        <strain evidence="4">DSM 20582</strain>
    </source>
</reference>
<protein>
    <recommendedName>
        <fullName evidence="3">Methyl-accepting transducer domain-containing protein</fullName>
    </recommendedName>
</protein>
<evidence type="ECO:0000259" key="3">
    <source>
        <dbReference type="PROSITE" id="PS50111"/>
    </source>
</evidence>
<organism evidence="4 5">
    <name type="scientific">Corynebacterium bovis DSM 20582 = CIP 54.80</name>
    <dbReference type="NCBI Taxonomy" id="927655"/>
    <lineage>
        <taxon>Bacteria</taxon>
        <taxon>Bacillati</taxon>
        <taxon>Actinomycetota</taxon>
        <taxon>Actinomycetes</taxon>
        <taxon>Mycobacteriales</taxon>
        <taxon>Corynebacteriaceae</taxon>
        <taxon>Corynebacterium</taxon>
    </lineage>
</organism>
<dbReference type="RefSeq" id="WP_183273744.1">
    <property type="nucleotide sequence ID" value="NZ_CP047187.1"/>
</dbReference>
<feature type="region of interest" description="Disordered" evidence="2">
    <location>
        <begin position="34"/>
        <end position="66"/>
    </location>
</feature>
<proteinExistence type="predicted"/>
<dbReference type="InterPro" id="IPR004089">
    <property type="entry name" value="MCPsignal_dom"/>
</dbReference>
<dbReference type="GO" id="GO:0016020">
    <property type="term" value="C:membrane"/>
    <property type="evidence" value="ECO:0007669"/>
    <property type="project" value="InterPro"/>
</dbReference>
<gene>
    <name evidence="4" type="ORF">FHU32_002052</name>
</gene>
<feature type="compositionally biased region" description="Basic and acidic residues" evidence="2">
    <location>
        <begin position="34"/>
        <end position="51"/>
    </location>
</feature>
<name>A0A8I0CLM5_9CORY</name>
<dbReference type="GO" id="GO:0007165">
    <property type="term" value="P:signal transduction"/>
    <property type="evidence" value="ECO:0007669"/>
    <property type="project" value="UniProtKB-KW"/>
</dbReference>
<evidence type="ECO:0000256" key="2">
    <source>
        <dbReference type="SAM" id="MobiDB-lite"/>
    </source>
</evidence>
<evidence type="ECO:0000313" key="4">
    <source>
        <dbReference type="EMBL" id="MBB3116802.1"/>
    </source>
</evidence>
<dbReference type="EMBL" id="JACHWT010000009">
    <property type="protein sequence ID" value="MBB3116802.1"/>
    <property type="molecule type" value="Genomic_DNA"/>
</dbReference>
<feature type="domain" description="Methyl-accepting transducer" evidence="3">
    <location>
        <begin position="62"/>
        <end position="303"/>
    </location>
</feature>
<feature type="compositionally biased region" description="Low complexity" evidence="2">
    <location>
        <begin position="55"/>
        <end position="66"/>
    </location>
</feature>
<dbReference type="PROSITE" id="PS50111">
    <property type="entry name" value="CHEMOTAXIS_TRANSDUC_2"/>
    <property type="match status" value="1"/>
</dbReference>
<evidence type="ECO:0000313" key="5">
    <source>
        <dbReference type="Proteomes" id="UP000612712"/>
    </source>
</evidence>
<dbReference type="Proteomes" id="UP000612712">
    <property type="component" value="Unassembled WGS sequence"/>
</dbReference>
<accession>A0A8I0CLM5</accession>
<dbReference type="AlphaFoldDB" id="A0A8I0CLM5"/>
<keyword evidence="1" id="KW-0807">Transducer</keyword>
<evidence type="ECO:0000256" key="1">
    <source>
        <dbReference type="PROSITE-ProRule" id="PRU00284"/>
    </source>
</evidence>
<sequence>MQVSDLVTMAVDEAARANEATSLALQQADRAARAAENAREATDRARDEARQAGDAQVRAENAANAAGTLANRSAEVADQAVAAAQDARRALQQTADAMSRAASAAARARAAAGAASARASAAARDASVARDARIAAEQARDAAKAARDSAAAFDFAATSAGHADNAARAAGSAAANADAAAAAAGEAAQAAGVSEGAAAEARAGAARARAAAGRARAAAGEVDRIVGRIRSLVDEVRRAATEAAEHASRSADAADAAVREAGNADYAARMAGRHADDAAAAAEASRKNIDLAERVGEVAGAVARDRLDAEGAFLRDRALAARAAQDARDAAAEETARRRDDLAARMAVLDGAGATADPGSAEVRGAVVAAAQVGGPAVAGAARVALEGGTADDLRGFVRVSYPEAVAADNATRVRNLWATDPDDAVRAAADRMADAGPDEVAEFLATTVPELRLPGLRARAWALREGAGPAVTRAADDALRTNTAPALEGFVTGGGFERARQVDQIREAYALADSGGPEVKAAAQAAVVGDRAMLNDFIVVGQYVRQGLDDQRAAHDAQIAGMLQSGRRVADSASAMAADARAAHYRAVGSAARAAEFAAEARGWSGQAQAAAQAARESVGRAEQSLRFAEAQQTRAWQAARAAQQDAEQATTNAARATSFATDASAAAAEAAASARDARASAVAAGEDAQRASDAAAEAYASAVELQEREQAEIQDNLVAQGEDPAPASFLDVLKETVGQQALDLLLDIIGVNDLLDCAKGELSGCLLTLLNFAGPIVKVGFKVARNFSTIRWIISKVDDVAAAWKTRKAARVKKADAVFDAPACAMRPARFSGPARMLTAGYRWAAAGAGVLRQVAASCPAPYLKPKRASYYRVNINELTPDELNVFQRWDKTRELSEAAIDRFPEGHKLPDDIGGIVESLKAKITKHDIEIKAPHRLNQGIDPASPTRDLGLLNAAEQERKIAQDRYQNVMAAAEIRFARSNGAAFARLNQRDISMVRKLANQVYERVARSRGRPDVATASEKGDVNVKIEFDTKSSNRGIGHAEQLLDADPNAKVFLVELTSGKDGSLLSKELREVLDKNAPAFAALEQSKKVD</sequence>
<comment type="caution">
    <text evidence="4">The sequence shown here is derived from an EMBL/GenBank/DDBJ whole genome shotgun (WGS) entry which is preliminary data.</text>
</comment>